<reference evidence="4 5" key="1">
    <citation type="submission" date="2020-07" db="EMBL/GenBank/DDBJ databases">
        <title>Description of Limosilactobacillus balticus sp. nov., Limosilactobacillus agrestis sp. nov., Limosilactobacillus albertensis sp. nov., Limosilactobacillus rudii sp. nov., Limosilactobacillus fastidiosus sp. nov., five novel Limosilactobacillus species isolated from the vertebrate gastrointestinal tract, and proposal of 6 subspecies of Limosilactobacillus reuteri adapted to the gastrointestinal tract of specific vertebrate hosts.</title>
        <authorList>
            <person name="Li F."/>
            <person name="Cheng C."/>
            <person name="Zheng J."/>
            <person name="Quevedo R.M."/>
            <person name="Li J."/>
            <person name="Roos S."/>
            <person name="Gaenzle M.G."/>
            <person name="Walter J."/>
        </authorList>
    </citation>
    <scope>NUCLEOTIDE SEQUENCE [LARGE SCALE GENOMIC DNA]</scope>
    <source>
        <strain evidence="4 5">STM2_1</strain>
    </source>
</reference>
<name>A0A7W3UMB1_9LACO</name>
<evidence type="ECO:0000313" key="5">
    <source>
        <dbReference type="Proteomes" id="UP000517106"/>
    </source>
</evidence>
<evidence type="ECO:0000259" key="3">
    <source>
        <dbReference type="PROSITE" id="PS51900"/>
    </source>
</evidence>
<sequence length="637" mass="73556">MYINVAGKAKNLFNNYQQAENDTTTAIAQANPLFSWHVTYFTVQHKKYLVFLNDATTMAVILYDVNAKNKQHIKERFEATLKAVWTGLGLSIDAFNKYLAASNEWQINKTIDRSQMGSLVLLCRDYAKPLADTMDEVGLSQRLTTIMKRHGNGYINESDTLTIITNAQPFKVQYAKTPMQPDNHDELEHIIDQLDKLSSTNYDFASSKQIDQATSKIQTLNNQLLDIFLNDIRGEYSSKTIKSYEGNLKFYLNEWLAYNLQAFFDFNSADVEELLYHGSSRNEIKNIERALKRLMHYLHDKGVIDDDDHDEYIALIDQGDSINNSDDSYFSDDFVDGDDLTFNTINTDLPTIFDGRTDQLIDDYFASFASMYGVISVRHAFQIIKAQNPQLNLSEQKFKQYVQDRIGEQELRYYLLDLNQMADDLNLDETFEKGIFIAYSALLTDCRRLIKLYNHQLGLQYYVPEKAEIMRYKYDDYFDLFDLREQLDKLFMTRYQLTGSNLQGAVFICIYGMKLGLYQDLDLVSMAETINRIIKMLNDTINLNITPDKSSDELIKLLLLIAANIRRPWNRGWTSAEINSIPDVAAMFNANYPALSAETIEAVKQGQIDRQELIYYIEDSDLPIAKINSLRKQIKEI</sequence>
<dbReference type="GO" id="GO:0003677">
    <property type="term" value="F:DNA binding"/>
    <property type="evidence" value="ECO:0007669"/>
    <property type="project" value="UniProtKB-UniRule"/>
</dbReference>
<dbReference type="InterPro" id="IPR044068">
    <property type="entry name" value="CB"/>
</dbReference>
<evidence type="ECO:0000256" key="2">
    <source>
        <dbReference type="PROSITE-ProRule" id="PRU01248"/>
    </source>
</evidence>
<dbReference type="InterPro" id="IPR010998">
    <property type="entry name" value="Integrase_recombinase_N"/>
</dbReference>
<comment type="caution">
    <text evidence="4">The sequence shown here is derived from an EMBL/GenBank/DDBJ whole genome shotgun (WGS) entry which is preliminary data.</text>
</comment>
<feature type="domain" description="Core-binding (CB)" evidence="3">
    <location>
        <begin position="219"/>
        <end position="299"/>
    </location>
</feature>
<protein>
    <recommendedName>
        <fullName evidence="3">Core-binding (CB) domain-containing protein</fullName>
    </recommendedName>
</protein>
<organism evidence="4 5">
    <name type="scientific">Limosilactobacillus rudii</name>
    <dbReference type="NCBI Taxonomy" id="2759755"/>
    <lineage>
        <taxon>Bacteria</taxon>
        <taxon>Bacillati</taxon>
        <taxon>Bacillota</taxon>
        <taxon>Bacilli</taxon>
        <taxon>Lactobacillales</taxon>
        <taxon>Lactobacillaceae</taxon>
        <taxon>Limosilactobacillus</taxon>
    </lineage>
</organism>
<keyword evidence="1 2" id="KW-0238">DNA-binding</keyword>
<evidence type="ECO:0000256" key="1">
    <source>
        <dbReference type="ARBA" id="ARBA00023125"/>
    </source>
</evidence>
<dbReference type="InterPro" id="IPR053864">
    <property type="entry name" value="DUF6933"/>
</dbReference>
<dbReference type="Pfam" id="PF22016">
    <property type="entry name" value="DUF6933"/>
    <property type="match status" value="1"/>
</dbReference>
<accession>A0A7W3UMB1</accession>
<dbReference type="Proteomes" id="UP000517106">
    <property type="component" value="Unassembled WGS sequence"/>
</dbReference>
<dbReference type="AlphaFoldDB" id="A0A7W3UMB1"/>
<dbReference type="RefSeq" id="WP_182596929.1">
    <property type="nucleotide sequence ID" value="NZ_JACIVA010000057.1"/>
</dbReference>
<dbReference type="Gene3D" id="1.10.150.130">
    <property type="match status" value="1"/>
</dbReference>
<dbReference type="EMBL" id="JACIVA010000057">
    <property type="protein sequence ID" value="MBB1098216.1"/>
    <property type="molecule type" value="Genomic_DNA"/>
</dbReference>
<dbReference type="PROSITE" id="PS51900">
    <property type="entry name" value="CB"/>
    <property type="match status" value="1"/>
</dbReference>
<proteinExistence type="predicted"/>
<keyword evidence="5" id="KW-1185">Reference proteome</keyword>
<gene>
    <name evidence="4" type="ORF">H5S09_09745</name>
</gene>
<evidence type="ECO:0000313" key="4">
    <source>
        <dbReference type="EMBL" id="MBB1098216.1"/>
    </source>
</evidence>